<evidence type="ECO:0000313" key="1">
    <source>
        <dbReference type="EMBL" id="OAM14838.1"/>
    </source>
</evidence>
<accession>A0A1A9RAS1</accession>
<proteinExistence type="predicted"/>
<gene>
    <name evidence="1" type="ORF">A7P90_11650</name>
</gene>
<protein>
    <recommendedName>
        <fullName evidence="3">Leucine-rich repeat domain-containing protein</fullName>
    </recommendedName>
</protein>
<comment type="caution">
    <text evidence="1">The sequence shown here is derived from an EMBL/GenBank/DDBJ whole genome shotgun (WGS) entry which is preliminary data.</text>
</comment>
<dbReference type="STRING" id="539.A7P85_05990"/>
<dbReference type="EMBL" id="LXSG01000049">
    <property type="protein sequence ID" value="OAM14838.1"/>
    <property type="molecule type" value="Genomic_DNA"/>
</dbReference>
<evidence type="ECO:0000313" key="2">
    <source>
        <dbReference type="Proteomes" id="UP000077589"/>
    </source>
</evidence>
<dbReference type="RefSeq" id="WP_049259073.1">
    <property type="nucleotide sequence ID" value="NZ_JVFA01000085.1"/>
</dbReference>
<dbReference type="InterPro" id="IPR032675">
    <property type="entry name" value="LRR_dom_sf"/>
</dbReference>
<dbReference type="SUPFAM" id="SSF52058">
    <property type="entry name" value="L domain-like"/>
    <property type="match status" value="1"/>
</dbReference>
<reference evidence="2" key="1">
    <citation type="submission" date="2016-05" db="EMBL/GenBank/DDBJ databases">
        <title>Draft genome of Corynebacterium afermentans subsp. afermentans LCDC 88199T.</title>
        <authorList>
            <person name="Bernier A.-M."/>
            <person name="Bernard K."/>
        </authorList>
    </citation>
    <scope>NUCLEOTIDE SEQUENCE [LARGE SCALE GENOMIC DNA]</scope>
    <source>
        <strain evidence="2">NML04-0072</strain>
    </source>
</reference>
<dbReference type="OrthoDB" id="1150355at2"/>
<organism evidence="1 2">
    <name type="scientific">Eikenella corrodens</name>
    <dbReference type="NCBI Taxonomy" id="539"/>
    <lineage>
        <taxon>Bacteria</taxon>
        <taxon>Pseudomonadati</taxon>
        <taxon>Pseudomonadota</taxon>
        <taxon>Betaproteobacteria</taxon>
        <taxon>Neisseriales</taxon>
        <taxon>Neisseriaceae</taxon>
        <taxon>Eikenella</taxon>
    </lineage>
</organism>
<dbReference type="AlphaFoldDB" id="A0A1A9RAS1"/>
<evidence type="ECO:0008006" key="3">
    <source>
        <dbReference type="Google" id="ProtNLM"/>
    </source>
</evidence>
<sequence>MSSTPIRLNTKTKELSVSHISSIRQNKRISICNGVPKNIMAKLASIVSDIDGLNLLLVLEDDFYADENTILDFEILKFLPNIKNIQILSFRCKPLNNIEDLAYLNDIKLFGIAGNLGKKIDFSVLQKFNNLSALSIDNTILDEKYYGIINNKNITELSLRKLQLSSLDNNPNLQKLEILNELSNAEDMASKFPNIRKLSLTNCKKLLDFSFISNCLNLYDLYINSVPGLTAIPDIQFAKLHTLWLLNCKKLENIHLLYRLSTLKRLAITFAKITPEDLDNIFSALKLEHFYFMSENKASNKRFEELAEKYQCGTDDF</sequence>
<dbReference type="Proteomes" id="UP000077589">
    <property type="component" value="Unassembled WGS sequence"/>
</dbReference>
<dbReference type="Gene3D" id="3.80.10.10">
    <property type="entry name" value="Ribonuclease Inhibitor"/>
    <property type="match status" value="1"/>
</dbReference>
<name>A0A1A9RAS1_EIKCO</name>